<dbReference type="InterPro" id="IPR027417">
    <property type="entry name" value="P-loop_NTPase"/>
</dbReference>
<dbReference type="Gene3D" id="3.40.50.300">
    <property type="entry name" value="P-loop containing nucleotide triphosphate hydrolases"/>
    <property type="match status" value="1"/>
</dbReference>
<dbReference type="AlphaFoldDB" id="A0A229S2P2"/>
<sequence length="966" mass="102950">MHAHRGGEEIVLGPPQQQAMLAYLLLRAGRTASARALVDAVWEFPPAGGGIRTLRTYAWRLRRLLEPDPARPRLLVSSGDGYRIVLPPDALDLQRAEAAIRQAAQARATGSVRQACALLAGALDLWRGCPLAGVPGPFAEIQRDRLSELRVATLEDLIDLQLRLDGERPPLPALTELAAAHPLRERPHGLLMRALHLAGRQAEAFEVYARLRRRFIDELGVEPGPELAALHAGLLAGADAPEPGNAEQVPRPAVTAGQPPRSRPPVPHQLPPTLPDFVGRTAFLDSLTAHLREAGRDTPAVAAIVGMGGVGKTSLAMCAAHRVRDTYPDGQLHADLGGEGEDPAQPGTVLAGFLTSLGIAAEAVPDRLEDRRALLRSVLDGCRVLLVLDNVRDAAQVRDLIPSSAECAVILTTRAVPAGLPLTAHLAVDTFTPEEGLGLLRAVVGAGRVAAEQDAALRLVHACGLLPLAIRIVANRLAARSGWTLGALADRVDDERRRLAELRVGDLAIEAVFETRHQQLTPAQARTFRLLAVPGSTTVSLASAAALLAVPETTAEALLESLVDAALLEALEPGRYRYHDLVRVYAAQRAAEHHGESDEALRGLLEYLLATSCAALAHVVPGDPVADIAGPLPVPMGKFADTQEARRWAKDEFETVTVAARRAVTHSGQGDTTWLRLAADLLLCTSPLSHDSRYPRLAATAGLVRDAAERSGDAPSRARALLILAIAALRTSRPAEAAQHAGSAVAISRETGERNILRQALNDLGVAQQYLRHFDEALACYEESIGLARELGHRSAEAATTLNAGLARIRSGRAAEAVAACESTLALAVSLGDRPGKASAHYVLGLALHELERFDEAVTHFTACSEISQASGMSDRASQSLYRLAETLRAMGRYDEAETYAAEAVARCEELGIERDLAHALTVLGRTLEARGFSGEASARLRRAHALFVRLGLPDADDVLALLGEN</sequence>
<keyword evidence="3 5" id="KW-0238">DNA-binding</keyword>
<dbReference type="Pfam" id="PF13424">
    <property type="entry name" value="TPR_12"/>
    <property type="match status" value="2"/>
</dbReference>
<dbReference type="InterPro" id="IPR002182">
    <property type="entry name" value="NB-ARC"/>
</dbReference>
<dbReference type="OrthoDB" id="3860705at2"/>
<keyword evidence="4" id="KW-0804">Transcription</keyword>
<dbReference type="Pfam" id="PF00931">
    <property type="entry name" value="NB-ARC"/>
    <property type="match status" value="1"/>
</dbReference>
<dbReference type="SMART" id="SM01043">
    <property type="entry name" value="BTAD"/>
    <property type="match status" value="1"/>
</dbReference>
<accession>A0A229S2P2</accession>
<dbReference type="InterPro" id="IPR003593">
    <property type="entry name" value="AAA+_ATPase"/>
</dbReference>
<reference evidence="8 9" key="1">
    <citation type="submission" date="2017-07" db="EMBL/GenBank/DDBJ databases">
        <title>Amycolatopsis alba DSM 44262 Genome sequencing and assembly.</title>
        <authorList>
            <person name="Kaur N."/>
            <person name="Mayilraj S."/>
        </authorList>
    </citation>
    <scope>NUCLEOTIDE SEQUENCE [LARGE SCALE GENOMIC DNA]</scope>
    <source>
        <strain evidence="8 9">DSM 44262</strain>
    </source>
</reference>
<dbReference type="PROSITE" id="PS51755">
    <property type="entry name" value="OMPR_PHOB"/>
    <property type="match status" value="1"/>
</dbReference>
<evidence type="ECO:0000256" key="6">
    <source>
        <dbReference type="SAM" id="MobiDB-lite"/>
    </source>
</evidence>
<evidence type="ECO:0000259" key="7">
    <source>
        <dbReference type="PROSITE" id="PS51755"/>
    </source>
</evidence>
<dbReference type="InterPro" id="IPR005158">
    <property type="entry name" value="BTAD"/>
</dbReference>
<dbReference type="Proteomes" id="UP000215563">
    <property type="component" value="Unassembled WGS sequence"/>
</dbReference>
<dbReference type="Pfam" id="PF00486">
    <property type="entry name" value="Trans_reg_C"/>
    <property type="match status" value="1"/>
</dbReference>
<dbReference type="InterPro" id="IPR019734">
    <property type="entry name" value="TPR_rpt"/>
</dbReference>
<dbReference type="CDD" id="cd15831">
    <property type="entry name" value="BTAD"/>
    <property type="match status" value="1"/>
</dbReference>
<evidence type="ECO:0000256" key="2">
    <source>
        <dbReference type="ARBA" id="ARBA00023015"/>
    </source>
</evidence>
<dbReference type="PRINTS" id="PR00364">
    <property type="entry name" value="DISEASERSIST"/>
</dbReference>
<name>A0A229S2P2_AMYAL</name>
<proteinExistence type="inferred from homology"/>
<evidence type="ECO:0000313" key="8">
    <source>
        <dbReference type="EMBL" id="OXM52999.1"/>
    </source>
</evidence>
<dbReference type="PANTHER" id="PTHR35807">
    <property type="entry name" value="TRANSCRIPTIONAL REGULATOR REDD-RELATED"/>
    <property type="match status" value="1"/>
</dbReference>
<keyword evidence="9" id="KW-1185">Reference proteome</keyword>
<comment type="caution">
    <text evidence="8">The sequence shown here is derived from an EMBL/GenBank/DDBJ whole genome shotgun (WGS) entry which is preliminary data.</text>
</comment>
<dbReference type="SMART" id="SM00028">
    <property type="entry name" value="TPR"/>
    <property type="match status" value="5"/>
</dbReference>
<gene>
    <name evidence="8" type="ORF">CFP75_08175</name>
</gene>
<evidence type="ECO:0000256" key="4">
    <source>
        <dbReference type="ARBA" id="ARBA00023163"/>
    </source>
</evidence>
<feature type="region of interest" description="Disordered" evidence="6">
    <location>
        <begin position="238"/>
        <end position="269"/>
    </location>
</feature>
<dbReference type="Gene3D" id="1.25.40.10">
    <property type="entry name" value="Tetratricopeptide repeat domain"/>
    <property type="match status" value="3"/>
</dbReference>
<evidence type="ECO:0000256" key="3">
    <source>
        <dbReference type="ARBA" id="ARBA00023125"/>
    </source>
</evidence>
<dbReference type="EMBL" id="NMQU01000023">
    <property type="protein sequence ID" value="OXM52999.1"/>
    <property type="molecule type" value="Genomic_DNA"/>
</dbReference>
<dbReference type="InterPro" id="IPR051677">
    <property type="entry name" value="AfsR-DnrI-RedD_regulator"/>
</dbReference>
<dbReference type="Gene3D" id="1.10.10.10">
    <property type="entry name" value="Winged helix-like DNA-binding domain superfamily/Winged helix DNA-binding domain"/>
    <property type="match status" value="1"/>
</dbReference>
<dbReference type="GO" id="GO:0000160">
    <property type="term" value="P:phosphorelay signal transduction system"/>
    <property type="evidence" value="ECO:0007669"/>
    <property type="project" value="InterPro"/>
</dbReference>
<dbReference type="Pfam" id="PF13181">
    <property type="entry name" value="TPR_8"/>
    <property type="match status" value="1"/>
</dbReference>
<dbReference type="SUPFAM" id="SSF52540">
    <property type="entry name" value="P-loop containing nucleoside triphosphate hydrolases"/>
    <property type="match status" value="1"/>
</dbReference>
<dbReference type="SMART" id="SM00862">
    <property type="entry name" value="Trans_reg_C"/>
    <property type="match status" value="1"/>
</dbReference>
<dbReference type="CDD" id="cd00383">
    <property type="entry name" value="trans_reg_C"/>
    <property type="match status" value="1"/>
</dbReference>
<dbReference type="SUPFAM" id="SSF46894">
    <property type="entry name" value="C-terminal effector domain of the bipartite response regulators"/>
    <property type="match status" value="1"/>
</dbReference>
<dbReference type="InterPro" id="IPR016032">
    <property type="entry name" value="Sig_transdc_resp-reg_C-effctor"/>
</dbReference>
<evidence type="ECO:0000256" key="5">
    <source>
        <dbReference type="PROSITE-ProRule" id="PRU01091"/>
    </source>
</evidence>
<dbReference type="InterPro" id="IPR011990">
    <property type="entry name" value="TPR-like_helical_dom_sf"/>
</dbReference>
<dbReference type="GO" id="GO:0006355">
    <property type="term" value="P:regulation of DNA-templated transcription"/>
    <property type="evidence" value="ECO:0007669"/>
    <property type="project" value="InterPro"/>
</dbReference>
<dbReference type="GO" id="GO:0003677">
    <property type="term" value="F:DNA binding"/>
    <property type="evidence" value="ECO:0007669"/>
    <property type="project" value="UniProtKB-UniRule"/>
</dbReference>
<keyword evidence="2" id="KW-0805">Transcription regulation</keyword>
<dbReference type="SUPFAM" id="SSF48452">
    <property type="entry name" value="TPR-like"/>
    <property type="match status" value="3"/>
</dbReference>
<dbReference type="Pfam" id="PF03704">
    <property type="entry name" value="BTAD"/>
    <property type="match status" value="1"/>
</dbReference>
<dbReference type="InterPro" id="IPR036388">
    <property type="entry name" value="WH-like_DNA-bd_sf"/>
</dbReference>
<dbReference type="PANTHER" id="PTHR35807:SF1">
    <property type="entry name" value="TRANSCRIPTIONAL REGULATOR REDD"/>
    <property type="match status" value="1"/>
</dbReference>
<comment type="similarity">
    <text evidence="1">Belongs to the AfsR/DnrI/RedD regulatory family.</text>
</comment>
<evidence type="ECO:0000256" key="1">
    <source>
        <dbReference type="ARBA" id="ARBA00005820"/>
    </source>
</evidence>
<feature type="domain" description="OmpR/PhoB-type" evidence="7">
    <location>
        <begin position="1"/>
        <end position="86"/>
    </location>
</feature>
<organism evidence="8 9">
    <name type="scientific">Amycolatopsis alba DSM 44262</name>
    <dbReference type="NCBI Taxonomy" id="1125972"/>
    <lineage>
        <taxon>Bacteria</taxon>
        <taxon>Bacillati</taxon>
        <taxon>Actinomycetota</taxon>
        <taxon>Actinomycetes</taxon>
        <taxon>Pseudonocardiales</taxon>
        <taxon>Pseudonocardiaceae</taxon>
        <taxon>Amycolatopsis</taxon>
    </lineage>
</organism>
<dbReference type="SMART" id="SM00382">
    <property type="entry name" value="AAA"/>
    <property type="match status" value="1"/>
</dbReference>
<protein>
    <recommendedName>
        <fullName evidence="7">OmpR/PhoB-type domain-containing protein</fullName>
    </recommendedName>
</protein>
<dbReference type="InterPro" id="IPR001867">
    <property type="entry name" value="OmpR/PhoB-type_DNA-bd"/>
</dbReference>
<dbReference type="GO" id="GO:0043531">
    <property type="term" value="F:ADP binding"/>
    <property type="evidence" value="ECO:0007669"/>
    <property type="project" value="InterPro"/>
</dbReference>
<evidence type="ECO:0000313" key="9">
    <source>
        <dbReference type="Proteomes" id="UP000215563"/>
    </source>
</evidence>
<feature type="DNA-binding region" description="OmpR/PhoB-type" evidence="5">
    <location>
        <begin position="1"/>
        <end position="86"/>
    </location>
</feature>